<reference evidence="1 2" key="1">
    <citation type="submission" date="2020-03" db="EMBL/GenBank/DDBJ databases">
        <title>Genomic Encyclopedia of Type Strains, Phase IV (KMG-IV): sequencing the most valuable type-strain genomes for metagenomic binning, comparative biology and taxonomic classification.</title>
        <authorList>
            <person name="Goeker M."/>
        </authorList>
    </citation>
    <scope>NUCLEOTIDE SEQUENCE [LARGE SCALE GENOMIC DNA]</scope>
    <source>
        <strain evidence="1 2">DSM 29762</strain>
    </source>
</reference>
<gene>
    <name evidence="1" type="ORF">GGR42_002804</name>
</gene>
<proteinExistence type="predicted"/>
<sequence length="55" mass="6160">MPIFLAECQFVASGIDISNKRLAGENKEIVLITQHLDKKIAPNKTYKQCGFRALP</sequence>
<protein>
    <submittedName>
        <fullName evidence="1">Uncharacterized protein</fullName>
    </submittedName>
</protein>
<dbReference type="AlphaFoldDB" id="A0A846R1K8"/>
<evidence type="ECO:0000313" key="2">
    <source>
        <dbReference type="Proteomes" id="UP000590442"/>
    </source>
</evidence>
<keyword evidence="2" id="KW-1185">Reference proteome</keyword>
<organism evidence="1 2">
    <name type="scientific">Saonia flava</name>
    <dbReference type="NCBI Taxonomy" id="523696"/>
    <lineage>
        <taxon>Bacteria</taxon>
        <taxon>Pseudomonadati</taxon>
        <taxon>Bacteroidota</taxon>
        <taxon>Flavobacteriia</taxon>
        <taxon>Flavobacteriales</taxon>
        <taxon>Flavobacteriaceae</taxon>
        <taxon>Saonia</taxon>
    </lineage>
</organism>
<dbReference type="Proteomes" id="UP000590442">
    <property type="component" value="Unassembled WGS sequence"/>
</dbReference>
<evidence type="ECO:0000313" key="1">
    <source>
        <dbReference type="EMBL" id="NJB72313.1"/>
    </source>
</evidence>
<comment type="caution">
    <text evidence="1">The sequence shown here is derived from an EMBL/GenBank/DDBJ whole genome shotgun (WGS) entry which is preliminary data.</text>
</comment>
<dbReference type="EMBL" id="JAATJJ010000002">
    <property type="protein sequence ID" value="NJB72313.1"/>
    <property type="molecule type" value="Genomic_DNA"/>
</dbReference>
<name>A0A846R1K8_9FLAO</name>
<accession>A0A846R1K8</accession>